<gene>
    <name evidence="2" type="ORF">GCL60_12885</name>
</gene>
<dbReference type="AlphaFoldDB" id="A0A6N6VRQ0"/>
<organism evidence="2 3">
    <name type="scientific">Silvanigrella paludirubra</name>
    <dbReference type="NCBI Taxonomy" id="2499159"/>
    <lineage>
        <taxon>Bacteria</taxon>
        <taxon>Pseudomonadati</taxon>
        <taxon>Bdellovibrionota</taxon>
        <taxon>Oligoflexia</taxon>
        <taxon>Silvanigrellales</taxon>
        <taxon>Silvanigrellaceae</taxon>
        <taxon>Silvanigrella</taxon>
    </lineage>
</organism>
<comment type="caution">
    <text evidence="2">The sequence shown here is derived from an EMBL/GenBank/DDBJ whole genome shotgun (WGS) entry which is preliminary data.</text>
</comment>
<dbReference type="Pfam" id="PF00581">
    <property type="entry name" value="Rhodanese"/>
    <property type="match status" value="1"/>
</dbReference>
<dbReference type="PANTHER" id="PTHR43031">
    <property type="entry name" value="FAD-DEPENDENT OXIDOREDUCTASE"/>
    <property type="match status" value="1"/>
</dbReference>
<reference evidence="2 3" key="1">
    <citation type="submission" date="2019-10" db="EMBL/GenBank/DDBJ databases">
        <title>New species of Slilvanegrellaceae.</title>
        <authorList>
            <person name="Pitt A."/>
            <person name="Hahn M.W."/>
        </authorList>
    </citation>
    <scope>NUCLEOTIDE SEQUENCE [LARGE SCALE GENOMIC DNA]</scope>
    <source>
        <strain evidence="2 3">SP-Ram-0.45-NSY-1</strain>
    </source>
</reference>
<evidence type="ECO:0000259" key="1">
    <source>
        <dbReference type="PROSITE" id="PS50206"/>
    </source>
</evidence>
<evidence type="ECO:0000313" key="3">
    <source>
        <dbReference type="Proteomes" id="UP000437748"/>
    </source>
</evidence>
<dbReference type="InterPro" id="IPR036873">
    <property type="entry name" value="Rhodanese-like_dom_sf"/>
</dbReference>
<dbReference type="Proteomes" id="UP000437748">
    <property type="component" value="Unassembled WGS sequence"/>
</dbReference>
<dbReference type="SUPFAM" id="SSF52821">
    <property type="entry name" value="Rhodanese/Cell cycle control phosphatase"/>
    <property type="match status" value="1"/>
</dbReference>
<feature type="domain" description="Rhodanese" evidence="1">
    <location>
        <begin position="16"/>
        <end position="100"/>
    </location>
</feature>
<dbReference type="InterPro" id="IPR001763">
    <property type="entry name" value="Rhodanese-like_dom"/>
</dbReference>
<keyword evidence="3" id="KW-1185">Reference proteome</keyword>
<name>A0A6N6VRQ0_9BACT</name>
<sequence length="100" mass="11200">MKLSCVEFAKMYKDGDLSKKVLLDVRDVSECSAGMLNGSINIPVAELDSRFSEISKDKEIFIYCKSGGRAERAEMFLNYMGFKETRVASPGGYNELKDLI</sequence>
<proteinExistence type="predicted"/>
<dbReference type="OrthoDB" id="9814704at2"/>
<dbReference type="PROSITE" id="PS50206">
    <property type="entry name" value="RHODANESE_3"/>
    <property type="match status" value="1"/>
</dbReference>
<dbReference type="InterPro" id="IPR050229">
    <property type="entry name" value="GlpE_sulfurtransferase"/>
</dbReference>
<evidence type="ECO:0000313" key="2">
    <source>
        <dbReference type="EMBL" id="KAB8038062.1"/>
    </source>
</evidence>
<accession>A0A6N6VRQ0</accession>
<dbReference type="PANTHER" id="PTHR43031:SF1">
    <property type="entry name" value="PYRIDINE NUCLEOTIDE-DISULPHIDE OXIDOREDUCTASE"/>
    <property type="match status" value="1"/>
</dbReference>
<dbReference type="Gene3D" id="3.40.250.10">
    <property type="entry name" value="Rhodanese-like domain"/>
    <property type="match status" value="1"/>
</dbReference>
<dbReference type="EMBL" id="WFLM01000004">
    <property type="protein sequence ID" value="KAB8038062.1"/>
    <property type="molecule type" value="Genomic_DNA"/>
</dbReference>
<dbReference type="RefSeq" id="WP_153421139.1">
    <property type="nucleotide sequence ID" value="NZ_WFLM01000004.1"/>
</dbReference>
<dbReference type="CDD" id="cd00158">
    <property type="entry name" value="RHOD"/>
    <property type="match status" value="1"/>
</dbReference>
<protein>
    <submittedName>
        <fullName evidence="2">Rhodanese-like domain-containing protein</fullName>
    </submittedName>
</protein>
<dbReference type="SMART" id="SM00450">
    <property type="entry name" value="RHOD"/>
    <property type="match status" value="1"/>
</dbReference>